<evidence type="ECO:0000313" key="1">
    <source>
        <dbReference type="EMBL" id="KAH7966259.1"/>
    </source>
</evidence>
<name>A0ACB8DDR6_DERSI</name>
<comment type="caution">
    <text evidence="1">The sequence shown here is derived from an EMBL/GenBank/DDBJ whole genome shotgun (WGS) entry which is preliminary data.</text>
</comment>
<accession>A0ACB8DDR6</accession>
<protein>
    <submittedName>
        <fullName evidence="1">Uncharacterized protein</fullName>
    </submittedName>
</protein>
<keyword evidence="2" id="KW-1185">Reference proteome</keyword>
<sequence>MKRQQGDIGEPLSSSPNSSGDAPITSRAPTPTLPQKRLSSSSPKKEAFDLRRAIVTWSSKQINRAQPWKHFADAAKFSIPRSAQEVADRIQWNVGRFSSNYGVLFVVILAGYVMSSVELVVSVVAVAAVCAAFKLHQDDESAALWGTRLMLSKNHRLVAAALVALPLLHAADIWSAVLWSVGAILAIGAVHATLYAGLASPNKFARKLPDTPEEGDILGHL</sequence>
<reference evidence="1" key="1">
    <citation type="submission" date="2020-05" db="EMBL/GenBank/DDBJ databases">
        <title>Large-scale comparative analyses of tick genomes elucidate their genetic diversity and vector capacities.</title>
        <authorList>
            <person name="Jia N."/>
            <person name="Wang J."/>
            <person name="Shi W."/>
            <person name="Du L."/>
            <person name="Sun Y."/>
            <person name="Zhan W."/>
            <person name="Jiang J."/>
            <person name="Wang Q."/>
            <person name="Zhang B."/>
            <person name="Ji P."/>
            <person name="Sakyi L.B."/>
            <person name="Cui X."/>
            <person name="Yuan T."/>
            <person name="Jiang B."/>
            <person name="Yang W."/>
            <person name="Lam T.T.-Y."/>
            <person name="Chang Q."/>
            <person name="Ding S."/>
            <person name="Wang X."/>
            <person name="Zhu J."/>
            <person name="Ruan X."/>
            <person name="Zhao L."/>
            <person name="Wei J."/>
            <person name="Que T."/>
            <person name="Du C."/>
            <person name="Cheng J."/>
            <person name="Dai P."/>
            <person name="Han X."/>
            <person name="Huang E."/>
            <person name="Gao Y."/>
            <person name="Liu J."/>
            <person name="Shao H."/>
            <person name="Ye R."/>
            <person name="Li L."/>
            <person name="Wei W."/>
            <person name="Wang X."/>
            <person name="Wang C."/>
            <person name="Yang T."/>
            <person name="Huo Q."/>
            <person name="Li W."/>
            <person name="Guo W."/>
            <person name="Chen H."/>
            <person name="Zhou L."/>
            <person name="Ni X."/>
            <person name="Tian J."/>
            <person name="Zhou Y."/>
            <person name="Sheng Y."/>
            <person name="Liu T."/>
            <person name="Pan Y."/>
            <person name="Xia L."/>
            <person name="Li J."/>
            <person name="Zhao F."/>
            <person name="Cao W."/>
        </authorList>
    </citation>
    <scope>NUCLEOTIDE SEQUENCE</scope>
    <source>
        <strain evidence="1">Dsil-2018</strain>
    </source>
</reference>
<dbReference type="EMBL" id="CM023471">
    <property type="protein sequence ID" value="KAH7966259.1"/>
    <property type="molecule type" value="Genomic_DNA"/>
</dbReference>
<organism evidence="1 2">
    <name type="scientific">Dermacentor silvarum</name>
    <name type="common">Tick</name>
    <dbReference type="NCBI Taxonomy" id="543639"/>
    <lineage>
        <taxon>Eukaryota</taxon>
        <taxon>Metazoa</taxon>
        <taxon>Ecdysozoa</taxon>
        <taxon>Arthropoda</taxon>
        <taxon>Chelicerata</taxon>
        <taxon>Arachnida</taxon>
        <taxon>Acari</taxon>
        <taxon>Parasitiformes</taxon>
        <taxon>Ixodida</taxon>
        <taxon>Ixodoidea</taxon>
        <taxon>Ixodidae</taxon>
        <taxon>Rhipicephalinae</taxon>
        <taxon>Dermacentor</taxon>
    </lineage>
</organism>
<evidence type="ECO:0000313" key="2">
    <source>
        <dbReference type="Proteomes" id="UP000821865"/>
    </source>
</evidence>
<proteinExistence type="predicted"/>
<dbReference type="Proteomes" id="UP000821865">
    <property type="component" value="Chromosome 2"/>
</dbReference>
<gene>
    <name evidence="1" type="ORF">HPB49_014877</name>
</gene>